<dbReference type="OrthoDB" id="204058at2759"/>
<dbReference type="GO" id="GO:0004454">
    <property type="term" value="F:ketohexokinase activity"/>
    <property type="evidence" value="ECO:0007669"/>
    <property type="project" value="InterPro"/>
</dbReference>
<keyword evidence="4" id="KW-1185">Reference proteome</keyword>
<feature type="domain" description="Carbohydrate kinase PfkB" evidence="3">
    <location>
        <begin position="5"/>
        <end position="295"/>
    </location>
</feature>
<dbReference type="OMA" id="CNLATRK"/>
<dbReference type="CDD" id="cd01939">
    <property type="entry name" value="Ketohexokinase"/>
    <property type="match status" value="1"/>
</dbReference>
<evidence type="ECO:0000256" key="2">
    <source>
        <dbReference type="ARBA" id="ARBA00022777"/>
    </source>
</evidence>
<dbReference type="Proteomes" id="UP001652661">
    <property type="component" value="Chromosome 3L"/>
</dbReference>
<dbReference type="RefSeq" id="XP_017022865.1">
    <property type="nucleotide sequence ID" value="XM_017167376.3"/>
</dbReference>
<dbReference type="PANTHER" id="PTHR42774">
    <property type="entry name" value="PHOSPHOTRANSFERASE SYSTEM TRANSPORT PROTEIN"/>
    <property type="match status" value="1"/>
</dbReference>
<dbReference type="InterPro" id="IPR029056">
    <property type="entry name" value="Ribokinase-like"/>
</dbReference>
<gene>
    <name evidence="5" type="primary">LOC108075093</name>
</gene>
<dbReference type="InterPro" id="IPR002173">
    <property type="entry name" value="Carboh/pur_kinase_PfkB_CS"/>
</dbReference>
<dbReference type="Gene3D" id="3.40.1190.20">
    <property type="match status" value="1"/>
</dbReference>
<dbReference type="InterPro" id="IPR034093">
    <property type="entry name" value="KHK"/>
</dbReference>
<evidence type="ECO:0000313" key="5">
    <source>
        <dbReference type="RefSeq" id="XP_017022865.1"/>
    </source>
</evidence>
<dbReference type="PANTHER" id="PTHR42774:SF3">
    <property type="entry name" value="KETOHEXOKINASE"/>
    <property type="match status" value="1"/>
</dbReference>
<dbReference type="PROSITE" id="PS00584">
    <property type="entry name" value="PFKB_KINASES_2"/>
    <property type="match status" value="1"/>
</dbReference>
<reference evidence="5" key="1">
    <citation type="submission" date="2025-08" db="UniProtKB">
        <authorList>
            <consortium name="RefSeq"/>
        </authorList>
    </citation>
    <scope>IDENTIFICATION</scope>
    <source>
        <strain evidence="5">14028-0561.14</strain>
        <tissue evidence="5">Whole fly</tissue>
    </source>
</reference>
<organism evidence="4 5">
    <name type="scientific">Drosophila kikkawai</name>
    <name type="common">Fruit fly</name>
    <dbReference type="NCBI Taxonomy" id="30033"/>
    <lineage>
        <taxon>Eukaryota</taxon>
        <taxon>Metazoa</taxon>
        <taxon>Ecdysozoa</taxon>
        <taxon>Arthropoda</taxon>
        <taxon>Hexapoda</taxon>
        <taxon>Insecta</taxon>
        <taxon>Pterygota</taxon>
        <taxon>Neoptera</taxon>
        <taxon>Endopterygota</taxon>
        <taxon>Diptera</taxon>
        <taxon>Brachycera</taxon>
        <taxon>Muscomorpha</taxon>
        <taxon>Ephydroidea</taxon>
        <taxon>Drosophilidae</taxon>
        <taxon>Drosophila</taxon>
        <taxon>Sophophora</taxon>
    </lineage>
</organism>
<proteinExistence type="predicted"/>
<keyword evidence="2" id="KW-0418">Kinase</keyword>
<evidence type="ECO:0000313" key="4">
    <source>
        <dbReference type="Proteomes" id="UP001652661"/>
    </source>
</evidence>
<dbReference type="Pfam" id="PF00294">
    <property type="entry name" value="PfkB"/>
    <property type="match status" value="1"/>
</dbReference>
<dbReference type="InterPro" id="IPR011611">
    <property type="entry name" value="PfkB_dom"/>
</dbReference>
<evidence type="ECO:0000259" key="3">
    <source>
        <dbReference type="Pfam" id="PF00294"/>
    </source>
</evidence>
<dbReference type="SUPFAM" id="SSF53613">
    <property type="entry name" value="Ribokinase-like"/>
    <property type="match status" value="1"/>
</dbReference>
<sequence>MSQKSSVLCVGCTVIDFVTIVGSYPKEDTDRRCLDGFWQRGGNASNVSTTLSVLGTKVDFFGILSSSDAFRVLLEDLRRREIGTRNCPLTSRDPPFSSVILSQDTGSRTIIHCNKDYPQTTWEDFSKIDLSQYGWVHFEARNTIHTARMMQSIREYDQKTGQSTIISLDFETRYDQNLELCQSCDYVIFSKELASDKGWTTPRQTCEELASDIPSNGGQKPIIICPWGSEGAVCMDSKGNYIKFSSYQPEKVVDTLGAGDSFVAGFINATFEHQRGLRDAVDFANRVASRKIEGFGYDHIQTIQIETME</sequence>
<dbReference type="AlphaFoldDB" id="A0A6P4I3Z2"/>
<protein>
    <submittedName>
        <fullName evidence="5">Ketohexokinase</fullName>
    </submittedName>
</protein>
<accession>A0A6P4I3Z2</accession>
<dbReference type="GeneID" id="108075093"/>
<evidence type="ECO:0000256" key="1">
    <source>
        <dbReference type="ARBA" id="ARBA00022679"/>
    </source>
</evidence>
<dbReference type="InterPro" id="IPR052562">
    <property type="entry name" value="Ketohexokinase-related"/>
</dbReference>
<name>A0A6P4I3Z2_DROKI</name>
<keyword evidence="1" id="KW-0808">Transferase</keyword>
<dbReference type="GO" id="GO:0006000">
    <property type="term" value="P:fructose metabolic process"/>
    <property type="evidence" value="ECO:0007669"/>
    <property type="project" value="InterPro"/>
</dbReference>